<accession>A0ABU3CD53</accession>
<gene>
    <name evidence="2" type="ORF">RM553_15635</name>
</gene>
<organism evidence="2 3">
    <name type="scientific">Autumnicola tepida</name>
    <dbReference type="NCBI Taxonomy" id="3075595"/>
    <lineage>
        <taxon>Bacteria</taxon>
        <taxon>Pseudomonadati</taxon>
        <taxon>Bacteroidota</taxon>
        <taxon>Flavobacteriia</taxon>
        <taxon>Flavobacteriales</taxon>
        <taxon>Flavobacteriaceae</taxon>
        <taxon>Autumnicola</taxon>
    </lineage>
</organism>
<evidence type="ECO:0000313" key="2">
    <source>
        <dbReference type="EMBL" id="MDT0644269.1"/>
    </source>
</evidence>
<keyword evidence="1" id="KW-0732">Signal</keyword>
<name>A0ABU3CD53_9FLAO</name>
<proteinExistence type="predicted"/>
<dbReference type="RefSeq" id="WP_311535886.1">
    <property type="nucleotide sequence ID" value="NZ_JAVRHQ010000023.1"/>
</dbReference>
<sequence length="540" mass="59941">MGKIKLPLLILALIAICLTSCSTEETDVTSKETEQATLSFGATLNDLMNNRSQNKQHFSDLPECSDAAPSSVMVVLSRNGVAMEPVTLEILSDDLDDDGTIDYFTDYSQELELEAGTYMLEEFIVYDSEENIIWIAPRDEEESGIFDGYVANPLPMTINLGAGVKKYVDVEVLCYDNREVSQYGYLFFDLIPRELKEFCVFANYCTNNGRHYTANYSLEVWYVRDGENDIQLYPRGNAGSPVTGIDVNGDYYAEPLCVVIPTPQFGEEADEDYLYYKLTLLDWPNNYGDIEDGVQTEEGYLTWQEVEDLLDTDDNPETEDAFIDYLHIFFNCNDTPGEDCPAGPGDLDGDCVPDNDDICPGYDDNIDSDGDGIPDGCDICEDGDDNVDENQNGIPDACDYVPPGNDCETAFMLGNHTFISLGLTNKRWGWAEHFTGIDGSYTYPLYAGAGQNDYQNKGYQAGNIIITVTGTNIEVEFDLFSGVTIDETHIFFNDSSAPTTIAPGQYGNTDENPNILGETYSFTYSGDGDFWIIVHAASCQ</sequence>
<feature type="chain" id="PRO_5046943934" evidence="1">
    <location>
        <begin position="23"/>
        <end position="540"/>
    </location>
</feature>
<dbReference type="Proteomes" id="UP001262889">
    <property type="component" value="Unassembled WGS sequence"/>
</dbReference>
<dbReference type="EMBL" id="JAVRHQ010000023">
    <property type="protein sequence ID" value="MDT0644269.1"/>
    <property type="molecule type" value="Genomic_DNA"/>
</dbReference>
<comment type="caution">
    <text evidence="2">The sequence shown here is derived from an EMBL/GenBank/DDBJ whole genome shotgun (WGS) entry which is preliminary data.</text>
</comment>
<keyword evidence="3" id="KW-1185">Reference proteome</keyword>
<feature type="signal peptide" evidence="1">
    <location>
        <begin position="1"/>
        <end position="22"/>
    </location>
</feature>
<evidence type="ECO:0000256" key="1">
    <source>
        <dbReference type="SAM" id="SignalP"/>
    </source>
</evidence>
<reference evidence="2 3" key="1">
    <citation type="submission" date="2023-09" db="EMBL/GenBank/DDBJ databases">
        <authorList>
            <person name="Rey-Velasco X."/>
        </authorList>
    </citation>
    <scope>NUCLEOTIDE SEQUENCE [LARGE SCALE GENOMIC DNA]</scope>
    <source>
        <strain evidence="2 3">F363</strain>
    </source>
</reference>
<protein>
    <submittedName>
        <fullName evidence="2">Uncharacterized protein</fullName>
    </submittedName>
</protein>
<evidence type="ECO:0000313" key="3">
    <source>
        <dbReference type="Proteomes" id="UP001262889"/>
    </source>
</evidence>